<dbReference type="GO" id="GO:0006310">
    <property type="term" value="P:DNA recombination"/>
    <property type="evidence" value="ECO:0007669"/>
    <property type="project" value="UniProtKB-KW"/>
</dbReference>
<dbReference type="GO" id="GO:0015074">
    <property type="term" value="P:DNA integration"/>
    <property type="evidence" value="ECO:0007669"/>
    <property type="project" value="UniProtKB-KW"/>
</dbReference>
<dbReference type="InterPro" id="IPR002104">
    <property type="entry name" value="Integrase_catalytic"/>
</dbReference>
<dbReference type="Pfam" id="PF00589">
    <property type="entry name" value="Phage_integrase"/>
    <property type="match status" value="1"/>
</dbReference>
<dbReference type="RefSeq" id="WP_108313440.1">
    <property type="nucleotide sequence ID" value="NZ_NESN01000005.1"/>
</dbReference>
<dbReference type="OrthoDB" id="305957at2"/>
<feature type="domain" description="Tyr recombinase" evidence="5">
    <location>
        <begin position="2"/>
        <end position="188"/>
    </location>
</feature>
<evidence type="ECO:0000256" key="1">
    <source>
        <dbReference type="ARBA" id="ARBA00008857"/>
    </source>
</evidence>
<keyword evidence="7" id="KW-1185">Reference proteome</keyword>
<comment type="similarity">
    <text evidence="1">Belongs to the 'phage' integrase family.</text>
</comment>
<reference evidence="6 7" key="1">
    <citation type="submission" date="2017-04" db="EMBL/GenBank/DDBJ databases">
        <title>Unexpected and diverse lifestyles within the genus Limnohabitans.</title>
        <authorList>
            <person name="Kasalicky V."/>
            <person name="Mehrshad M."/>
            <person name="Andrei S.-A."/>
            <person name="Salcher M."/>
            <person name="Kratochvilova H."/>
            <person name="Simek K."/>
            <person name="Ghai R."/>
        </authorList>
    </citation>
    <scope>NUCLEOTIDE SEQUENCE [LARGE SCALE GENOMIC DNA]</scope>
    <source>
        <strain evidence="6 7">II-B4</strain>
    </source>
</reference>
<keyword evidence="4" id="KW-0233">DNA recombination</keyword>
<comment type="caution">
    <text evidence="6">The sequence shown here is derived from an EMBL/GenBank/DDBJ whole genome shotgun (WGS) entry which is preliminary data.</text>
</comment>
<dbReference type="Proteomes" id="UP000250790">
    <property type="component" value="Unassembled WGS sequence"/>
</dbReference>
<evidence type="ECO:0000256" key="3">
    <source>
        <dbReference type="ARBA" id="ARBA00023125"/>
    </source>
</evidence>
<evidence type="ECO:0000256" key="2">
    <source>
        <dbReference type="ARBA" id="ARBA00022908"/>
    </source>
</evidence>
<keyword evidence="2" id="KW-0229">DNA integration</keyword>
<evidence type="ECO:0000256" key="4">
    <source>
        <dbReference type="ARBA" id="ARBA00023172"/>
    </source>
</evidence>
<evidence type="ECO:0000313" key="6">
    <source>
        <dbReference type="EMBL" id="PUE51986.1"/>
    </source>
</evidence>
<dbReference type="SUPFAM" id="SSF56349">
    <property type="entry name" value="DNA breaking-rejoining enzymes"/>
    <property type="match status" value="1"/>
</dbReference>
<dbReference type="InterPro" id="IPR050090">
    <property type="entry name" value="Tyrosine_recombinase_XerCD"/>
</dbReference>
<keyword evidence="3" id="KW-0238">DNA-binding</keyword>
<dbReference type="PROSITE" id="PS51898">
    <property type="entry name" value="TYR_RECOMBINASE"/>
    <property type="match status" value="1"/>
</dbReference>
<gene>
    <name evidence="6" type="ORF">B9Z37_12975</name>
</gene>
<dbReference type="PANTHER" id="PTHR30349:SF41">
    <property type="entry name" value="INTEGRASE_RECOMBINASE PROTEIN MJ0367-RELATED"/>
    <property type="match status" value="1"/>
</dbReference>
<dbReference type="InterPro" id="IPR011010">
    <property type="entry name" value="DNA_brk_join_enz"/>
</dbReference>
<evidence type="ECO:0000259" key="5">
    <source>
        <dbReference type="PROSITE" id="PS51898"/>
    </source>
</evidence>
<proteinExistence type="inferred from homology"/>
<protein>
    <submittedName>
        <fullName evidence="6">Integrase</fullName>
    </submittedName>
</protein>
<dbReference type="Gene3D" id="1.10.443.10">
    <property type="entry name" value="Intergrase catalytic core"/>
    <property type="match status" value="1"/>
</dbReference>
<dbReference type="CDD" id="cd00397">
    <property type="entry name" value="DNA_BRE_C"/>
    <property type="match status" value="1"/>
</dbReference>
<organism evidence="6 7">
    <name type="scientific">Limnohabitans parvus II-B4</name>
    <dbReference type="NCBI Taxonomy" id="1293052"/>
    <lineage>
        <taxon>Bacteria</taxon>
        <taxon>Pseudomonadati</taxon>
        <taxon>Pseudomonadota</taxon>
        <taxon>Betaproteobacteria</taxon>
        <taxon>Burkholderiales</taxon>
        <taxon>Comamonadaceae</taxon>
        <taxon>Limnohabitans</taxon>
    </lineage>
</organism>
<evidence type="ECO:0000313" key="7">
    <source>
        <dbReference type="Proteomes" id="UP000250790"/>
    </source>
</evidence>
<accession>A0A315E2D6</accession>
<dbReference type="GO" id="GO:0003677">
    <property type="term" value="F:DNA binding"/>
    <property type="evidence" value="ECO:0007669"/>
    <property type="project" value="UniProtKB-KW"/>
</dbReference>
<dbReference type="PANTHER" id="PTHR30349">
    <property type="entry name" value="PHAGE INTEGRASE-RELATED"/>
    <property type="match status" value="1"/>
</dbReference>
<name>A0A315E2D6_9BURK</name>
<dbReference type="InterPro" id="IPR013762">
    <property type="entry name" value="Integrase-like_cat_sf"/>
</dbReference>
<dbReference type="EMBL" id="NESN01000005">
    <property type="protein sequence ID" value="PUE51986.1"/>
    <property type="molecule type" value="Genomic_DNA"/>
</dbReference>
<dbReference type="AlphaFoldDB" id="A0A315E2D6"/>
<sequence length="190" mass="21160">MAAAKSLTHAEIERALAYIAVNANAVRNRMMFLLTTNAGMRVSEVADLKLSDVLDNDGTLRSEVLLAAHRVKHGHARTVFLNNLLCTELAAYIHSRKWIDIEQPLFTTHRGPRRPFSANTLTQYFYWMYRNAGIKGASSHSGRKFFLTSLAGKGVSVFVLAALAGHKSITTTQRYVSVNDDVKRRAVELV</sequence>